<evidence type="ECO:0000313" key="4">
    <source>
        <dbReference type="EMBL" id="CBZ35420.1"/>
    </source>
</evidence>
<accession>A0A3Q8IQ96</accession>
<dbReference type="VEuPathDB" id="TriTrypDB:LdBPK_280130.1"/>
<sequence>MHIFRVSVPLMCLFYHFIVVIISFANYIIFVKLQGTPRALCDAYLALCVVETVAYGACAGPLFVYSYKYGKTSTARLGRLLGGIVVMFLLSSLPMVIIETALFLSFDLELRHSLDGTVFFLHATAAVFGGFTTWFAYMRVVARFLQRWRGPERQIADDSEIPPTKDVQLHLVRRSQWQPETI</sequence>
<dbReference type="Proteomes" id="UP000274082">
    <property type="component" value="Chromosome 28"/>
</dbReference>
<keyword evidence="1" id="KW-1133">Transmembrane helix</keyword>
<dbReference type="Proteomes" id="UP000601710">
    <property type="component" value="Chromosome 28"/>
</dbReference>
<protein>
    <submittedName>
        <fullName evidence="3">Hypothetical_protein_conserved</fullName>
    </submittedName>
</protein>
<dbReference type="EMBL" id="RHLD01000012">
    <property type="protein sequence ID" value="TPP40616.1"/>
    <property type="molecule type" value="Genomic_DNA"/>
</dbReference>
<accession>E9BK53</accession>
<dbReference type="OMA" id="YGACAGP"/>
<dbReference type="Proteomes" id="UP000318821">
    <property type="component" value="Unassembled WGS sequence"/>
</dbReference>
<feature type="transmembrane region" description="Helical" evidence="1">
    <location>
        <begin position="118"/>
        <end position="137"/>
    </location>
</feature>
<reference evidence="5" key="5">
    <citation type="submission" date="2019-02" db="EMBL/GenBank/DDBJ databases">
        <title>FDA dAtabase for Regulatory Grade micrObial Sequences (FDA-ARGOS): Supporting development and validation of Infectious Disease Dx tests.</title>
        <authorList>
            <person name="Duncan R."/>
            <person name="Fisher C."/>
            <person name="Tallon L.J."/>
            <person name="Sadzewicz L."/>
            <person name="Sengamalay N."/>
            <person name="Ott S."/>
            <person name="Godinez A."/>
            <person name="Nagaraj S."/>
            <person name="Nadendla S."/>
            <person name="Sichtig H."/>
        </authorList>
    </citation>
    <scope>NUCLEOTIDE SEQUENCE</scope>
    <source>
        <strain evidence="5">FDAARGOS_360</strain>
        <strain evidence="6">FDAARGOS_361</strain>
    </source>
</reference>
<dbReference type="EMBL" id="LR812648">
    <property type="protein sequence ID" value="CAC5431395.1"/>
    <property type="molecule type" value="Genomic_DNA"/>
</dbReference>
<dbReference type="VEuPathDB" id="TriTrypDB:LdCL_280006200"/>
<reference evidence="2 8" key="4">
    <citation type="journal article" date="2018" name="Sci. Rep.">
        <title>A complete Leishmania donovani reference genome identifies novel genetic variations associated with virulence.</title>
        <authorList>
            <person name="Lypaczewski P."/>
            <person name="Hoshizaki J."/>
            <person name="Zhang W.-W."/>
            <person name="McCall L.-I."/>
            <person name="Torcivia-Rodriguez J."/>
            <person name="Simonyan V."/>
            <person name="Kaur A."/>
            <person name="Dewar K."/>
            <person name="Matlashewski G."/>
        </authorList>
    </citation>
    <scope>NUCLEOTIDE SEQUENCE [LARGE SCALE GENOMIC DNA]</scope>
    <source>
        <strain evidence="2 8">LdCL</strain>
    </source>
</reference>
<dbReference type="EMBL" id="FR799615">
    <property type="protein sequence ID" value="CBZ35420.1"/>
    <property type="molecule type" value="Genomic_DNA"/>
</dbReference>
<reference evidence="9" key="7">
    <citation type="submission" date="2019-02" db="EMBL/GenBank/DDBJ databases">
        <title>FDA dAtabase for Regulatory Grade micrObial Sequences (FDA-ARGOS): Supporting development and validation of Infectious Disease Dx tests.</title>
        <authorList>
            <person name="Duncan R."/>
            <person name="Fisher C."/>
            <person name="Tallon L."/>
            <person name="Sadzewicz L."/>
            <person name="Sengamalay N."/>
            <person name="Ott S."/>
            <person name="Godinez A."/>
            <person name="Nagaraj S."/>
            <person name="Vavikolanu K."/>
            <person name="Nadendla S."/>
            <person name="Aluvathingal J."/>
            <person name="Sichtig H."/>
        </authorList>
    </citation>
    <scope>NUCLEOTIDE SEQUENCE [LARGE SCALE GENOMIC DNA]</scope>
    <source>
        <strain evidence="9">FDAARGOS_361</strain>
    </source>
</reference>
<dbReference type="EMBL" id="CP029527">
    <property type="protein sequence ID" value="AYU80166.1"/>
    <property type="molecule type" value="Genomic_DNA"/>
</dbReference>
<proteinExistence type="predicted"/>
<evidence type="ECO:0000256" key="1">
    <source>
        <dbReference type="SAM" id="Phobius"/>
    </source>
</evidence>
<dbReference type="AlphaFoldDB" id="A0A3Q8IQ96"/>
<evidence type="ECO:0000313" key="8">
    <source>
        <dbReference type="Proteomes" id="UP000274082"/>
    </source>
</evidence>
<evidence type="ECO:0000313" key="2">
    <source>
        <dbReference type="EMBL" id="AYU80166.1"/>
    </source>
</evidence>
<reference evidence="4" key="2">
    <citation type="submission" date="2011-01" db="EMBL/GenBank/DDBJ databases">
        <authorList>
            <person name="Zhao B.P."/>
            <person name="Ren Z.A."/>
            <person name="Li C.D."/>
        </authorList>
    </citation>
    <scope>NUCLEOTIDE SEQUENCE</scope>
    <source>
        <strain evidence="4">BPK282A1</strain>
    </source>
</reference>
<name>A0A3Q8IQ96_LEIDO</name>
<feature type="transmembrane region" description="Helical" evidence="1">
    <location>
        <begin position="12"/>
        <end position="31"/>
    </location>
</feature>
<dbReference type="KEGG" id="ldo:LDBPK_280130"/>
<dbReference type="Proteomes" id="UP000318447">
    <property type="component" value="Unassembled WGS sequence"/>
</dbReference>
<evidence type="ECO:0000313" key="9">
    <source>
        <dbReference type="Proteomes" id="UP000318447"/>
    </source>
</evidence>
<reference evidence="10" key="6">
    <citation type="submission" date="2019-02" db="EMBL/GenBank/DDBJ databases">
        <title>FDA dAtabase for Regulatory Grade micrObial Sequences (FDA-ARGOS): Supporting development and validation of Infectious Disease Dx tests.</title>
        <authorList>
            <person name="Duncan R."/>
            <person name="Fisher C."/>
            <person name="Tallon L."/>
            <person name="Sadzewicz L."/>
            <person name="Sengamalay N."/>
            <person name="Ott S."/>
            <person name="Godinez A."/>
            <person name="Nagaraj S."/>
            <person name="Vavikolanu K."/>
            <person name="Vyas G."/>
            <person name="Nadendla S."/>
            <person name="Aluvathingal J."/>
            <person name="Sichtig H."/>
        </authorList>
    </citation>
    <scope>NUCLEOTIDE SEQUENCE [LARGE SCALE GENOMIC DNA]</scope>
    <source>
        <strain evidence="10">FDAARGOS_360</strain>
    </source>
</reference>
<evidence type="ECO:0000313" key="3">
    <source>
        <dbReference type="EMBL" id="CAC5431395.1"/>
    </source>
</evidence>
<reference evidence="4 7" key="1">
    <citation type="journal article" date="2011" name="Genome Res.">
        <title>Whole genome sequencing of multiple Leishmania donovani clinical isolates provides insights into population structure and mechanisms of drug resistance.</title>
        <authorList>
            <person name="Downing T."/>
            <person name="Imamura H."/>
            <person name="Decuypere S."/>
            <person name="Clark T.G."/>
            <person name="Coombs G.H."/>
            <person name="Cotton J.A."/>
            <person name="Hilley J.D."/>
            <person name="de Doncker S."/>
            <person name="Maes I."/>
            <person name="Mottram J.C."/>
            <person name="Quail M.A."/>
            <person name="Rijal S."/>
            <person name="Sanders M."/>
            <person name="Schonian G."/>
            <person name="Stark O."/>
            <person name="Sundar S."/>
            <person name="Vanaerschot M."/>
            <person name="Hertz-Fowler C."/>
            <person name="Dujardin J.C."/>
            <person name="Berriman M."/>
        </authorList>
    </citation>
    <scope>NUCLEOTIDE SEQUENCE [LARGE SCALE GENOMIC DNA]</scope>
    <source>
        <strain evidence="4 7">BPK282A1</strain>
    </source>
</reference>
<dbReference type="OrthoDB" id="258750at2759"/>
<keyword evidence="8" id="KW-1185">Reference proteome</keyword>
<dbReference type="Proteomes" id="UP000008980">
    <property type="component" value="Chromosome 28"/>
</dbReference>
<evidence type="ECO:0000313" key="6">
    <source>
        <dbReference type="EMBL" id="TPP54164.1"/>
    </source>
</evidence>
<gene>
    <name evidence="5" type="ORF">CGC20_14005</name>
    <name evidence="6" type="ORF">CGC21_21615</name>
    <name evidence="4" type="ORF">LDBPK_280130</name>
    <name evidence="2" type="ORF">LdCL_280006200</name>
    <name evidence="3" type="ORF">LDHU3_28.0160</name>
</gene>
<dbReference type="RefSeq" id="XP_003862114.1">
    <property type="nucleotide sequence ID" value="XM_003862066.1"/>
</dbReference>
<dbReference type="GeneID" id="13386850"/>
<reference evidence="3" key="8">
    <citation type="submission" date="2020-06" db="EMBL/GenBank/DDBJ databases">
        <authorList>
            <person name="Camacho E."/>
            <person name="Gonzalez-de la Fuente S."/>
            <person name="Rastrojo A."/>
            <person name="Peiro-Pastor R."/>
            <person name="Solana JC."/>
            <person name="Tabera L."/>
            <person name="Gamarro F."/>
            <person name="Carrasco-Ramiro F."/>
            <person name="Requena JM."/>
            <person name="Aguado B."/>
        </authorList>
    </citation>
    <scope>NUCLEOTIDE SEQUENCE</scope>
</reference>
<keyword evidence="1" id="KW-0472">Membrane</keyword>
<keyword evidence="1" id="KW-0812">Transmembrane</keyword>
<feature type="transmembrane region" description="Helical" evidence="1">
    <location>
        <begin position="43"/>
        <end position="65"/>
    </location>
</feature>
<dbReference type="VEuPathDB" id="TriTrypDB:LDHU3_28.0160"/>
<evidence type="ECO:0000313" key="7">
    <source>
        <dbReference type="Proteomes" id="UP000008980"/>
    </source>
</evidence>
<evidence type="ECO:0000313" key="5">
    <source>
        <dbReference type="EMBL" id="TPP40616.1"/>
    </source>
</evidence>
<dbReference type="EMBL" id="RHLC01000012">
    <property type="protein sequence ID" value="TPP54164.1"/>
    <property type="molecule type" value="Genomic_DNA"/>
</dbReference>
<evidence type="ECO:0000313" key="10">
    <source>
        <dbReference type="Proteomes" id="UP000318821"/>
    </source>
</evidence>
<organism evidence="2 8">
    <name type="scientific">Leishmania donovani</name>
    <dbReference type="NCBI Taxonomy" id="5661"/>
    <lineage>
        <taxon>Eukaryota</taxon>
        <taxon>Discoba</taxon>
        <taxon>Euglenozoa</taxon>
        <taxon>Kinetoplastea</taxon>
        <taxon>Metakinetoplastina</taxon>
        <taxon>Trypanosomatida</taxon>
        <taxon>Trypanosomatidae</taxon>
        <taxon>Leishmaniinae</taxon>
        <taxon>Leishmania</taxon>
    </lineage>
</organism>
<reference evidence="7" key="3">
    <citation type="submission" date="2011-02" db="EMBL/GenBank/DDBJ databases">
        <title>Whole genome sequencing of Leishmania donovani clinical lines reveals dynamic variation related to drug resistance.</title>
        <authorList>
            <person name="Downing T."/>
            <person name="Imamura H."/>
            <person name="Sanders M."/>
            <person name="Decuypere S."/>
            <person name="Hertz-Fowler C."/>
            <person name="Clark T.G."/>
            <person name="Rijal S."/>
            <person name="Sundar S."/>
            <person name="Quail M.A."/>
            <person name="De Doncker S."/>
            <person name="Maes I."/>
            <person name="Vanaerschot M."/>
            <person name="Stark O."/>
            <person name="Schonian G."/>
            <person name="Dujardin J.C."/>
            <person name="Berriman M."/>
        </authorList>
    </citation>
    <scope>NUCLEOTIDE SEQUENCE [LARGE SCALE GENOMIC DNA]</scope>
    <source>
        <strain evidence="7">BPK282A1</strain>
    </source>
</reference>
<feature type="transmembrane region" description="Helical" evidence="1">
    <location>
        <begin position="77"/>
        <end position="98"/>
    </location>
</feature>